<dbReference type="CDD" id="cd16922">
    <property type="entry name" value="HATPase_EvgS-ArcB-TorS-like"/>
    <property type="match status" value="1"/>
</dbReference>
<dbReference type="Pfam" id="PF02518">
    <property type="entry name" value="HATPase_c"/>
    <property type="match status" value="1"/>
</dbReference>
<dbReference type="Proteomes" id="UP000177090">
    <property type="component" value="Unassembled WGS sequence"/>
</dbReference>
<dbReference type="EC" id="2.7.13.3" evidence="2"/>
<dbReference type="InterPro" id="IPR003661">
    <property type="entry name" value="HisK_dim/P_dom"/>
</dbReference>
<dbReference type="InterPro" id="IPR036890">
    <property type="entry name" value="HATPase_C_sf"/>
</dbReference>
<keyword evidence="4" id="KW-0808">Transferase</keyword>
<dbReference type="FunFam" id="3.30.565.10:FF:000006">
    <property type="entry name" value="Sensor histidine kinase WalK"/>
    <property type="match status" value="1"/>
</dbReference>
<evidence type="ECO:0000313" key="9">
    <source>
        <dbReference type="Proteomes" id="UP000177090"/>
    </source>
</evidence>
<sequence length="448" mass="49957">MATYEEKHLTDINKELYKRNRELAVKNKTLSLLRELYQISILTLEPAALSKRIVSTIQLALGFELVGIYTYQAAHDALEPLSFASSQNFSDARISLHCNFDNIAIEHTINSSFFKPIVRDQHTGHTSHLCEIWDKEIDKETLQKLQDQSHIVTTLVFPLSIEERVLGVIVLCLNREYDSLDEFEKEAITSFINVIAVALDKSILYQQIQAANLKLKELDKQKTEFVSIASHQLRSPLTAIKGYSSMMLEGTYGELGEKIKQPIQNIYDSSQRLVTIIEDFLNITRIELGRMKYEFVTLNFKELAEKVVNDQQSAAKQKGVVLNYHAEGGKYTINADPGKINQVISNLIDNAIKYTPAGAVDVTVNDGKGVVRLAVKDSGVGIPAEVMSKLFEKFVRADDAGKINYAGTGLGLYVAKQMVEAHKGKIWAESEGAGKGSTFIVELPAKKG</sequence>
<dbReference type="PRINTS" id="PR00344">
    <property type="entry name" value="BCTRLSENSOR"/>
</dbReference>
<dbReference type="SMART" id="SM00387">
    <property type="entry name" value="HATPase_c"/>
    <property type="match status" value="1"/>
</dbReference>
<evidence type="ECO:0000256" key="6">
    <source>
        <dbReference type="ARBA" id="ARBA00023012"/>
    </source>
</evidence>
<dbReference type="Gene3D" id="3.30.450.40">
    <property type="match status" value="1"/>
</dbReference>
<dbReference type="SUPFAM" id="SSF47384">
    <property type="entry name" value="Homodimeric domain of signal transducing histidine kinase"/>
    <property type="match status" value="1"/>
</dbReference>
<dbReference type="InterPro" id="IPR050736">
    <property type="entry name" value="Sensor_HK_Regulatory"/>
</dbReference>
<dbReference type="CDD" id="cd00082">
    <property type="entry name" value="HisKA"/>
    <property type="match status" value="1"/>
</dbReference>
<evidence type="ECO:0000259" key="7">
    <source>
        <dbReference type="PROSITE" id="PS50109"/>
    </source>
</evidence>
<dbReference type="Gene3D" id="3.30.565.10">
    <property type="entry name" value="Histidine kinase-like ATPase, C-terminal domain"/>
    <property type="match status" value="1"/>
</dbReference>
<comment type="caution">
    <text evidence="8">The sequence shown here is derived from an EMBL/GenBank/DDBJ whole genome shotgun (WGS) entry which is preliminary data.</text>
</comment>
<dbReference type="InterPro" id="IPR004358">
    <property type="entry name" value="Sig_transdc_His_kin-like_C"/>
</dbReference>
<protein>
    <recommendedName>
        <fullName evidence="2">histidine kinase</fullName>
        <ecNumber evidence="2">2.7.13.3</ecNumber>
    </recommendedName>
</protein>
<dbReference type="InterPro" id="IPR003594">
    <property type="entry name" value="HATPase_dom"/>
</dbReference>
<dbReference type="PANTHER" id="PTHR43711">
    <property type="entry name" value="TWO-COMPONENT HISTIDINE KINASE"/>
    <property type="match status" value="1"/>
</dbReference>
<dbReference type="SUPFAM" id="SSF55874">
    <property type="entry name" value="ATPase domain of HSP90 chaperone/DNA topoisomerase II/histidine kinase"/>
    <property type="match status" value="1"/>
</dbReference>
<dbReference type="STRING" id="1802440.A2569_02420"/>
<dbReference type="InterPro" id="IPR036097">
    <property type="entry name" value="HisK_dim/P_sf"/>
</dbReference>
<dbReference type="InterPro" id="IPR005467">
    <property type="entry name" value="His_kinase_dom"/>
</dbReference>
<dbReference type="AlphaFoldDB" id="A0A1G2QK54"/>
<evidence type="ECO:0000256" key="3">
    <source>
        <dbReference type="ARBA" id="ARBA00022553"/>
    </source>
</evidence>
<accession>A0A1G2QK54</accession>
<dbReference type="Pfam" id="PF00512">
    <property type="entry name" value="HisKA"/>
    <property type="match status" value="1"/>
</dbReference>
<dbReference type="PROSITE" id="PS50109">
    <property type="entry name" value="HIS_KIN"/>
    <property type="match status" value="1"/>
</dbReference>
<dbReference type="EMBL" id="MHTL01000015">
    <property type="protein sequence ID" value="OHA60331.1"/>
    <property type="molecule type" value="Genomic_DNA"/>
</dbReference>
<dbReference type="SMART" id="SM00388">
    <property type="entry name" value="HisKA"/>
    <property type="match status" value="1"/>
</dbReference>
<keyword evidence="3" id="KW-0597">Phosphoprotein</keyword>
<keyword evidence="5" id="KW-0418">Kinase</keyword>
<dbReference type="Gene3D" id="1.10.287.130">
    <property type="match status" value="1"/>
</dbReference>
<gene>
    <name evidence="8" type="ORF">A2569_02420</name>
</gene>
<dbReference type="PANTHER" id="PTHR43711:SF31">
    <property type="entry name" value="HISTIDINE KINASE"/>
    <property type="match status" value="1"/>
</dbReference>
<evidence type="ECO:0000256" key="4">
    <source>
        <dbReference type="ARBA" id="ARBA00022679"/>
    </source>
</evidence>
<name>A0A1G2QK54_9BACT</name>
<comment type="catalytic activity">
    <reaction evidence="1">
        <text>ATP + protein L-histidine = ADP + protein N-phospho-L-histidine.</text>
        <dbReference type="EC" id="2.7.13.3"/>
    </reaction>
</comment>
<feature type="domain" description="Histidine kinase" evidence="7">
    <location>
        <begin position="228"/>
        <end position="447"/>
    </location>
</feature>
<dbReference type="GO" id="GO:0000155">
    <property type="term" value="F:phosphorelay sensor kinase activity"/>
    <property type="evidence" value="ECO:0007669"/>
    <property type="project" value="InterPro"/>
</dbReference>
<organism evidence="8 9">
    <name type="scientific">Candidatus Vogelbacteria bacterium RIFOXYD1_FULL_51_18</name>
    <dbReference type="NCBI Taxonomy" id="1802440"/>
    <lineage>
        <taxon>Bacteria</taxon>
        <taxon>Candidatus Vogeliibacteriota</taxon>
    </lineage>
</organism>
<evidence type="ECO:0000256" key="5">
    <source>
        <dbReference type="ARBA" id="ARBA00022777"/>
    </source>
</evidence>
<dbReference type="SUPFAM" id="SSF55781">
    <property type="entry name" value="GAF domain-like"/>
    <property type="match status" value="1"/>
</dbReference>
<dbReference type="InterPro" id="IPR029016">
    <property type="entry name" value="GAF-like_dom_sf"/>
</dbReference>
<reference evidence="8 9" key="1">
    <citation type="journal article" date="2016" name="Nat. Commun.">
        <title>Thousands of microbial genomes shed light on interconnected biogeochemical processes in an aquifer system.</title>
        <authorList>
            <person name="Anantharaman K."/>
            <person name="Brown C.T."/>
            <person name="Hug L.A."/>
            <person name="Sharon I."/>
            <person name="Castelle C.J."/>
            <person name="Probst A.J."/>
            <person name="Thomas B.C."/>
            <person name="Singh A."/>
            <person name="Wilkins M.J."/>
            <person name="Karaoz U."/>
            <person name="Brodie E.L."/>
            <person name="Williams K.H."/>
            <person name="Hubbard S.S."/>
            <person name="Banfield J.F."/>
        </authorList>
    </citation>
    <scope>NUCLEOTIDE SEQUENCE [LARGE SCALE GENOMIC DNA]</scope>
</reference>
<evidence type="ECO:0000256" key="2">
    <source>
        <dbReference type="ARBA" id="ARBA00012438"/>
    </source>
</evidence>
<keyword evidence="6" id="KW-0902">Two-component regulatory system</keyword>
<evidence type="ECO:0000256" key="1">
    <source>
        <dbReference type="ARBA" id="ARBA00000085"/>
    </source>
</evidence>
<evidence type="ECO:0000313" key="8">
    <source>
        <dbReference type="EMBL" id="OHA60331.1"/>
    </source>
</evidence>
<proteinExistence type="predicted"/>